<dbReference type="OrthoDB" id="2402896at2759"/>
<protein>
    <submittedName>
        <fullName evidence="1">Uncharacterized protein</fullName>
    </submittedName>
</protein>
<keyword evidence="2" id="KW-1185">Reference proteome</keyword>
<accession>A0A9Q1L0K1</accession>
<organism evidence="1 2">
    <name type="scientific">Carnegiea gigantea</name>
    <dbReference type="NCBI Taxonomy" id="171969"/>
    <lineage>
        <taxon>Eukaryota</taxon>
        <taxon>Viridiplantae</taxon>
        <taxon>Streptophyta</taxon>
        <taxon>Embryophyta</taxon>
        <taxon>Tracheophyta</taxon>
        <taxon>Spermatophyta</taxon>
        <taxon>Magnoliopsida</taxon>
        <taxon>eudicotyledons</taxon>
        <taxon>Gunneridae</taxon>
        <taxon>Pentapetalae</taxon>
        <taxon>Caryophyllales</taxon>
        <taxon>Cactineae</taxon>
        <taxon>Cactaceae</taxon>
        <taxon>Cactoideae</taxon>
        <taxon>Echinocereeae</taxon>
        <taxon>Carnegiea</taxon>
    </lineage>
</organism>
<dbReference type="EMBL" id="JAKOGI010000002">
    <property type="protein sequence ID" value="KAJ8453109.1"/>
    <property type="molecule type" value="Genomic_DNA"/>
</dbReference>
<sequence length="254" mass="28828">MAFPSVNILKHAMSMYTVEAFLMFEKEFRHILTFNRDEGVIECTCKMFPEGIKDGQTLDLGTSNGKDHVGCSSIWKMQMMGKMTSIITSSQMNKNARAHCEKYFMELKEVIEFDVSSIHFDEDGQGKDLNSLPKVLNPPGSHQKGVRNKRFKSIVEKKCDQVKWRKPKKLSKTDVGSSTAPPQISLPTFNLSSSVPYVQHLVGEGSFLLLYFHSSYYSHPLKSSIVFMPITTLPVLQQFHTNKFLADATHNDEH</sequence>
<comment type="caution">
    <text evidence="1">The sequence shown here is derived from an EMBL/GenBank/DDBJ whole genome shotgun (WGS) entry which is preliminary data.</text>
</comment>
<name>A0A9Q1L0K1_9CARY</name>
<evidence type="ECO:0000313" key="1">
    <source>
        <dbReference type="EMBL" id="KAJ8453109.1"/>
    </source>
</evidence>
<reference evidence="1" key="1">
    <citation type="submission" date="2022-04" db="EMBL/GenBank/DDBJ databases">
        <title>Carnegiea gigantea Genome sequencing and assembly v2.</title>
        <authorList>
            <person name="Copetti D."/>
            <person name="Sanderson M.J."/>
            <person name="Burquez A."/>
            <person name="Wojciechowski M.F."/>
        </authorList>
    </citation>
    <scope>NUCLEOTIDE SEQUENCE</scope>
    <source>
        <strain evidence="1">SGP5-SGP5p</strain>
        <tissue evidence="1">Aerial part</tissue>
    </source>
</reference>
<dbReference type="Proteomes" id="UP001153076">
    <property type="component" value="Unassembled WGS sequence"/>
</dbReference>
<proteinExistence type="predicted"/>
<gene>
    <name evidence="1" type="ORF">Cgig2_014872</name>
</gene>
<evidence type="ECO:0000313" key="2">
    <source>
        <dbReference type="Proteomes" id="UP001153076"/>
    </source>
</evidence>
<dbReference type="AlphaFoldDB" id="A0A9Q1L0K1"/>